<dbReference type="AlphaFoldDB" id="A0A0B0NGX2"/>
<proteinExistence type="predicted"/>
<dbReference type="Proteomes" id="UP000032142">
    <property type="component" value="Unassembled WGS sequence"/>
</dbReference>
<name>A0A0B0NGX2_GOSAR</name>
<dbReference type="EMBL" id="KN396668">
    <property type="protein sequence ID" value="KHG11907.1"/>
    <property type="molecule type" value="Genomic_DNA"/>
</dbReference>
<protein>
    <submittedName>
        <fullName evidence="1">Uncharacterized protein</fullName>
    </submittedName>
</protein>
<keyword evidence="2" id="KW-1185">Reference proteome</keyword>
<reference evidence="2" key="1">
    <citation type="submission" date="2014-09" db="EMBL/GenBank/DDBJ databases">
        <authorList>
            <person name="Mudge J."/>
            <person name="Ramaraj T."/>
            <person name="Lindquist I.E."/>
            <person name="Bharti A.K."/>
            <person name="Sundararajan A."/>
            <person name="Cameron C.T."/>
            <person name="Woodward J.E."/>
            <person name="May G.D."/>
            <person name="Brubaker C."/>
            <person name="Broadhvest J."/>
            <person name="Wilkins T.A."/>
        </authorList>
    </citation>
    <scope>NUCLEOTIDE SEQUENCE</scope>
    <source>
        <strain evidence="2">cv. AKA8401</strain>
    </source>
</reference>
<evidence type="ECO:0000313" key="2">
    <source>
        <dbReference type="Proteomes" id="UP000032142"/>
    </source>
</evidence>
<accession>A0A0B0NGX2</accession>
<organism evidence="1 2">
    <name type="scientific">Gossypium arboreum</name>
    <name type="common">Tree cotton</name>
    <name type="synonym">Gossypium nanking</name>
    <dbReference type="NCBI Taxonomy" id="29729"/>
    <lineage>
        <taxon>Eukaryota</taxon>
        <taxon>Viridiplantae</taxon>
        <taxon>Streptophyta</taxon>
        <taxon>Embryophyta</taxon>
        <taxon>Tracheophyta</taxon>
        <taxon>Spermatophyta</taxon>
        <taxon>Magnoliopsida</taxon>
        <taxon>eudicotyledons</taxon>
        <taxon>Gunneridae</taxon>
        <taxon>Pentapetalae</taxon>
        <taxon>rosids</taxon>
        <taxon>malvids</taxon>
        <taxon>Malvales</taxon>
        <taxon>Malvaceae</taxon>
        <taxon>Malvoideae</taxon>
        <taxon>Gossypium</taxon>
    </lineage>
</organism>
<sequence>MFQTWSYTGSHIEAEAKPRHVLTLALVSTLMPCLRHGLTLVHI</sequence>
<gene>
    <name evidence="1" type="ORF">F383_17574</name>
</gene>
<evidence type="ECO:0000313" key="1">
    <source>
        <dbReference type="EMBL" id="KHG11907.1"/>
    </source>
</evidence>